<feature type="non-terminal residue" evidence="2">
    <location>
        <position position="52"/>
    </location>
</feature>
<evidence type="ECO:0000256" key="1">
    <source>
        <dbReference type="SAM" id="SignalP"/>
    </source>
</evidence>
<feature type="chain" id="PRO_5041329126" evidence="1">
    <location>
        <begin position="25"/>
        <end position="52"/>
    </location>
</feature>
<reference evidence="2 3" key="1">
    <citation type="journal article" date="2021" name="Nat. Plants">
        <title>The Taxus genome provides insights into paclitaxel biosynthesis.</title>
        <authorList>
            <person name="Xiong X."/>
            <person name="Gou J."/>
            <person name="Liao Q."/>
            <person name="Li Y."/>
            <person name="Zhou Q."/>
            <person name="Bi G."/>
            <person name="Li C."/>
            <person name="Du R."/>
            <person name="Wang X."/>
            <person name="Sun T."/>
            <person name="Guo L."/>
            <person name="Liang H."/>
            <person name="Lu P."/>
            <person name="Wu Y."/>
            <person name="Zhang Z."/>
            <person name="Ro D.K."/>
            <person name="Shang Y."/>
            <person name="Huang S."/>
            <person name="Yan J."/>
        </authorList>
    </citation>
    <scope>NUCLEOTIDE SEQUENCE [LARGE SCALE GENOMIC DNA]</scope>
    <source>
        <strain evidence="2">Ta-2019</strain>
    </source>
</reference>
<keyword evidence="3" id="KW-1185">Reference proteome</keyword>
<protein>
    <submittedName>
        <fullName evidence="2">Uncharacterized protein</fullName>
    </submittedName>
</protein>
<dbReference type="EMBL" id="JAHRHJ020003813">
    <property type="protein sequence ID" value="KAH9290730.1"/>
    <property type="molecule type" value="Genomic_DNA"/>
</dbReference>
<name>A0AA38BWG5_TAXCH</name>
<comment type="caution">
    <text evidence="2">The sequence shown here is derived from an EMBL/GenBank/DDBJ whole genome shotgun (WGS) entry which is preliminary data.</text>
</comment>
<evidence type="ECO:0000313" key="3">
    <source>
        <dbReference type="Proteomes" id="UP000824469"/>
    </source>
</evidence>
<sequence>LLLDAFLGIHLLAAWVLRCHATQAVSVERRTERLLWSVVRKYLAVWQLQGRE</sequence>
<dbReference type="AlphaFoldDB" id="A0AA38BWG5"/>
<dbReference type="Proteomes" id="UP000824469">
    <property type="component" value="Unassembled WGS sequence"/>
</dbReference>
<feature type="non-terminal residue" evidence="2">
    <location>
        <position position="1"/>
    </location>
</feature>
<organism evidence="2 3">
    <name type="scientific">Taxus chinensis</name>
    <name type="common">Chinese yew</name>
    <name type="synonym">Taxus wallichiana var. chinensis</name>
    <dbReference type="NCBI Taxonomy" id="29808"/>
    <lineage>
        <taxon>Eukaryota</taxon>
        <taxon>Viridiplantae</taxon>
        <taxon>Streptophyta</taxon>
        <taxon>Embryophyta</taxon>
        <taxon>Tracheophyta</taxon>
        <taxon>Spermatophyta</taxon>
        <taxon>Pinopsida</taxon>
        <taxon>Pinidae</taxon>
        <taxon>Conifers II</taxon>
        <taxon>Cupressales</taxon>
        <taxon>Taxaceae</taxon>
        <taxon>Taxus</taxon>
    </lineage>
</organism>
<keyword evidence="1" id="KW-0732">Signal</keyword>
<accession>A0AA38BWG5</accession>
<gene>
    <name evidence="2" type="ORF">KI387_034847</name>
</gene>
<evidence type="ECO:0000313" key="2">
    <source>
        <dbReference type="EMBL" id="KAH9290730.1"/>
    </source>
</evidence>
<proteinExistence type="predicted"/>
<feature type="signal peptide" evidence="1">
    <location>
        <begin position="1"/>
        <end position="24"/>
    </location>
</feature>